<evidence type="ECO:0008006" key="4">
    <source>
        <dbReference type="Google" id="ProtNLM"/>
    </source>
</evidence>
<proteinExistence type="predicted"/>
<feature type="compositionally biased region" description="Basic and acidic residues" evidence="1">
    <location>
        <begin position="982"/>
        <end position="1013"/>
    </location>
</feature>
<dbReference type="AlphaFoldDB" id="A0A250X0C9"/>
<dbReference type="OrthoDB" id="551680at2759"/>
<evidence type="ECO:0000313" key="2">
    <source>
        <dbReference type="EMBL" id="GAX76527.1"/>
    </source>
</evidence>
<feature type="compositionally biased region" description="Polar residues" evidence="1">
    <location>
        <begin position="758"/>
        <end position="777"/>
    </location>
</feature>
<feature type="compositionally biased region" description="Polar residues" evidence="1">
    <location>
        <begin position="74"/>
        <end position="85"/>
    </location>
</feature>
<feature type="region of interest" description="Disordered" evidence="1">
    <location>
        <begin position="662"/>
        <end position="690"/>
    </location>
</feature>
<evidence type="ECO:0000256" key="1">
    <source>
        <dbReference type="SAM" id="MobiDB-lite"/>
    </source>
</evidence>
<feature type="compositionally biased region" description="Polar residues" evidence="1">
    <location>
        <begin position="1038"/>
        <end position="1061"/>
    </location>
</feature>
<evidence type="ECO:0000313" key="3">
    <source>
        <dbReference type="Proteomes" id="UP000232323"/>
    </source>
</evidence>
<dbReference type="Proteomes" id="UP000232323">
    <property type="component" value="Unassembled WGS sequence"/>
</dbReference>
<feature type="compositionally biased region" description="Polar residues" evidence="1">
    <location>
        <begin position="171"/>
        <end position="208"/>
    </location>
</feature>
<gene>
    <name evidence="2" type="ORF">CEUSTIGMA_g3973.t1</name>
</gene>
<accession>A0A250X0C9</accession>
<feature type="compositionally biased region" description="Low complexity" evidence="1">
    <location>
        <begin position="127"/>
        <end position="152"/>
    </location>
</feature>
<feature type="region of interest" description="Disordered" evidence="1">
    <location>
        <begin position="860"/>
        <end position="925"/>
    </location>
</feature>
<keyword evidence="3" id="KW-1185">Reference proteome</keyword>
<protein>
    <recommendedName>
        <fullName evidence="4">Fibrous sheath-interacting protein 1</fullName>
    </recommendedName>
</protein>
<dbReference type="EMBL" id="BEGY01000018">
    <property type="protein sequence ID" value="GAX76527.1"/>
    <property type="molecule type" value="Genomic_DNA"/>
</dbReference>
<feature type="region of interest" description="Disordered" evidence="1">
    <location>
        <begin position="1"/>
        <end position="232"/>
    </location>
</feature>
<feature type="region of interest" description="Disordered" evidence="1">
    <location>
        <begin position="982"/>
        <end position="1077"/>
    </location>
</feature>
<sequence length="1077" mass="115879">MTTKPVAPIRRSASGRPGSAGYTEAVSTSMELLPPEPGSSGIFGDSSAVRDSRPRVSSALTSKPPSSPVPLSRKTLSSTRQSAEVSRSLPRLASHPVVLSSTRPAEPVPLKQLVPPPYAASPPTSRPTSAGPSSITTTTSTSIISNRNSSPSSAPPPAHDTVVQRKPSSEGPCTSTETTHVLPSTSAQAHHQLEPNNALNKSSDNNPLIETILDGHGGLPEAERSSGSGSVLRGSCTSWVLQSEQSATTVLQQTPPLSPALNHGAVLFESNRPEVPNRVKGAGDLQLPLGSHHAAQRYTPVRESCPAISLSGLSETDAFGSMHEGEGPECNGGNADEEGSQPPNTPGGAESVASGRVPRGGTFFTAVNRDFGVEGPPSVSASSVISSMSHYLNQEPSSAMYIERGLEDAAEDSIIMNPMQSPSGSSIGEPDEDPERADYFNAYDDDGGSIAGGGTYMSEYSNPMMTPRASVSRESMMAVFKGLYNEDGEEDPGGEDPAGNAAVDPANSQDAEDVDEMRSSMRDLDRMLEEQRQRRSELGAYMEHLKELRDDEGGQLVDLDRNYLAVVEGLIRKQRGESAVLKGWLGPTRFEDLPINQLSDHKDPSVQEGLVKIKELDDKLQEKTMEALIVDRETFPEKWMEEERRRMERHAARVEEALKKQRMKRMRAGRLSRAVTASSNDGIRPESSTTSAMSAAVSLTEQPSFRFYQLRPEEEALVEAVLAREEKEEVNPFEISFALSEEEESTQAGPALPPLHRLSSNGVSTPQLQFPRLSSSGAEVEEGSMVDDASIAEGSSRPATAVSIIGSVAGFKVASQEAARPMSLASINARLDQYALEHEWTSDGGLADFGVVLQQPAARCSTTGREPYSTAPSAGPAGRPTSPQSARNRPALPTGGSNSQPTPPAAAAPRSEAGSTMMGRNGKKDYLREQRQAKELAEREEELDAKLRAFKTSDPKVCLTSDQLHLLVEECLRLEDMHQQRCKELQDRRDKEQKEREARLRQQEKEKVKREAAKVSLAAEVSKVGGRGSSVSQHKQKTSSATSKTEMKGGSTTRIPSSKPRQITKILEGVENSEDIK</sequence>
<comment type="caution">
    <text evidence="2">The sequence shown here is derived from an EMBL/GenBank/DDBJ whole genome shotgun (WGS) entry which is preliminary data.</text>
</comment>
<feature type="region of interest" description="Disordered" evidence="1">
    <location>
        <begin position="317"/>
        <end position="357"/>
    </location>
</feature>
<feature type="region of interest" description="Disordered" evidence="1">
    <location>
        <begin position="485"/>
        <end position="518"/>
    </location>
</feature>
<feature type="region of interest" description="Disordered" evidence="1">
    <location>
        <begin position="744"/>
        <end position="785"/>
    </location>
</feature>
<reference evidence="2 3" key="1">
    <citation type="submission" date="2017-08" db="EMBL/GenBank/DDBJ databases">
        <title>Acidophilic green algal genome provides insights into adaptation to an acidic environment.</title>
        <authorList>
            <person name="Hirooka S."/>
            <person name="Hirose Y."/>
            <person name="Kanesaki Y."/>
            <person name="Higuchi S."/>
            <person name="Fujiwara T."/>
            <person name="Onuma R."/>
            <person name="Era A."/>
            <person name="Ohbayashi R."/>
            <person name="Uzuka A."/>
            <person name="Nozaki H."/>
            <person name="Yoshikawa H."/>
            <person name="Miyagishima S.Y."/>
        </authorList>
    </citation>
    <scope>NUCLEOTIDE SEQUENCE [LARGE SCALE GENOMIC DNA]</scope>
    <source>
        <strain evidence="2 3">NIES-2499</strain>
    </source>
</reference>
<organism evidence="2 3">
    <name type="scientific">Chlamydomonas eustigma</name>
    <dbReference type="NCBI Taxonomy" id="1157962"/>
    <lineage>
        <taxon>Eukaryota</taxon>
        <taxon>Viridiplantae</taxon>
        <taxon>Chlorophyta</taxon>
        <taxon>core chlorophytes</taxon>
        <taxon>Chlorophyceae</taxon>
        <taxon>CS clade</taxon>
        <taxon>Chlamydomonadales</taxon>
        <taxon>Chlamydomonadaceae</taxon>
        <taxon>Chlamydomonas</taxon>
    </lineage>
</organism>
<feature type="compositionally biased region" description="Low complexity" evidence="1">
    <location>
        <begin position="1021"/>
        <end position="1032"/>
    </location>
</feature>
<name>A0A250X0C9_9CHLO</name>